<reference evidence="3" key="1">
    <citation type="submission" date="2014-04" db="EMBL/GenBank/DDBJ databases">
        <title>Evolutionary Origins and Diversification of the Mycorrhizal Mutualists.</title>
        <authorList>
            <consortium name="DOE Joint Genome Institute"/>
            <consortium name="Mycorrhizal Genomics Consortium"/>
            <person name="Kohler A."/>
            <person name="Kuo A."/>
            <person name="Nagy L.G."/>
            <person name="Floudas D."/>
            <person name="Copeland A."/>
            <person name="Barry K.W."/>
            <person name="Cichocki N."/>
            <person name="Veneault-Fourrey C."/>
            <person name="LaButti K."/>
            <person name="Lindquist E.A."/>
            <person name="Lipzen A."/>
            <person name="Lundell T."/>
            <person name="Morin E."/>
            <person name="Murat C."/>
            <person name="Riley R."/>
            <person name="Ohm R."/>
            <person name="Sun H."/>
            <person name="Tunlid A."/>
            <person name="Henrissat B."/>
            <person name="Grigoriev I.V."/>
            <person name="Hibbett D.S."/>
            <person name="Martin F."/>
        </authorList>
    </citation>
    <scope>NUCLEOTIDE SEQUENCE [LARGE SCALE GENOMIC DNA]</scope>
    <source>
        <strain evidence="3">FD-334 SS-4</strain>
    </source>
</reference>
<feature type="compositionally biased region" description="Basic and acidic residues" evidence="1">
    <location>
        <begin position="9"/>
        <end position="19"/>
    </location>
</feature>
<sequence>MAGGDAGEGDQKKRQEAVRRRPTGTRRIAFLGVRARAVTLAISHSPAAVCASAIAYVQLYPHATEHASASRARPTQRARSQGARCMIGAVPCPVVGVHCEMRYGEAAWWRAEKPAGEEQVGGEAPVPMDMSKSAYVSQAQLRQGRADRPSGKDAQNGDGNAPTYPQISPTDVRFGGRQDDEGSGGGTG</sequence>
<evidence type="ECO:0000313" key="2">
    <source>
        <dbReference type="EMBL" id="KJA22410.1"/>
    </source>
</evidence>
<proteinExistence type="predicted"/>
<feature type="region of interest" description="Disordered" evidence="1">
    <location>
        <begin position="1"/>
        <end position="21"/>
    </location>
</feature>
<dbReference type="Proteomes" id="UP000054270">
    <property type="component" value="Unassembled WGS sequence"/>
</dbReference>
<feature type="region of interest" description="Disordered" evidence="1">
    <location>
        <begin position="113"/>
        <end position="188"/>
    </location>
</feature>
<evidence type="ECO:0000256" key="1">
    <source>
        <dbReference type="SAM" id="MobiDB-lite"/>
    </source>
</evidence>
<accession>A0A0D2PRC6</accession>
<dbReference type="EMBL" id="KN817550">
    <property type="protein sequence ID" value="KJA22410.1"/>
    <property type="molecule type" value="Genomic_DNA"/>
</dbReference>
<gene>
    <name evidence="2" type="ORF">HYPSUDRAFT_215802</name>
</gene>
<dbReference type="AlphaFoldDB" id="A0A0D2PRC6"/>
<name>A0A0D2PRC6_HYPSF</name>
<keyword evidence="3" id="KW-1185">Reference proteome</keyword>
<protein>
    <submittedName>
        <fullName evidence="2">Uncharacterized protein</fullName>
    </submittedName>
</protein>
<evidence type="ECO:0000313" key="3">
    <source>
        <dbReference type="Proteomes" id="UP000054270"/>
    </source>
</evidence>
<organism evidence="2 3">
    <name type="scientific">Hypholoma sublateritium (strain FD-334 SS-4)</name>
    <dbReference type="NCBI Taxonomy" id="945553"/>
    <lineage>
        <taxon>Eukaryota</taxon>
        <taxon>Fungi</taxon>
        <taxon>Dikarya</taxon>
        <taxon>Basidiomycota</taxon>
        <taxon>Agaricomycotina</taxon>
        <taxon>Agaricomycetes</taxon>
        <taxon>Agaricomycetidae</taxon>
        <taxon>Agaricales</taxon>
        <taxon>Agaricineae</taxon>
        <taxon>Strophariaceae</taxon>
        <taxon>Hypholoma</taxon>
    </lineage>
</organism>